<dbReference type="Pfam" id="PF00295">
    <property type="entry name" value="Glyco_hydro_28"/>
    <property type="match status" value="1"/>
</dbReference>
<sequence>MFNTKTAPRELMAAPATVSADSVTLVWEKPEVYERVQGYDVYQNDRLIARTRPDKTHYTVRGLSACTPYRFEVEAVMEGENRSEKSNSLQVKTKQIGSVIDVTKEPYCVDGTGIVNSTAKLQAAIYQCCSGDIVLIPKGAVVLSGALELKSDMTLQIDGTLKGSEDPTDYIFLKEQKSSYPGKINKDGLILSRYEGWELYCYRSLINAGYLDPDNRKRMTCENIRICGTGRIIGGGMKLGTAMKSIYADKGKYPEYVSDGIGGRRVRGRLLSFIQCRNVHITGINVENPPCWTIHMIYCDTVTTNGITIQSRGIDNGDGWDPDSSKNMMIFDTKFDTGDDCIAIKSGKNPDGNRVNIPTENIRIFDLKMLGGNGMAIGSEESGGVDGVYLRDCVIQNTRYGLELKAQRARGGYIRNIKMQDCRIDKFLAHSVPYNADGDAAPDLPVFEDIEIRNCTITGSEKVVELEGFLKQSFEDRQNYVKNVLMENVVIDDEAGEIHLKACDKITFRNVCGKNGSKPYCFIEHNTVSNITFI</sequence>
<evidence type="ECO:0000256" key="3">
    <source>
        <dbReference type="ARBA" id="ARBA00023295"/>
    </source>
</evidence>
<evidence type="ECO:0000256" key="4">
    <source>
        <dbReference type="RuleBase" id="RU361169"/>
    </source>
</evidence>
<evidence type="ECO:0000259" key="5">
    <source>
        <dbReference type="PROSITE" id="PS50853"/>
    </source>
</evidence>
<dbReference type="GO" id="GO:0004650">
    <property type="term" value="F:polygalacturonase activity"/>
    <property type="evidence" value="ECO:0007669"/>
    <property type="project" value="InterPro"/>
</dbReference>
<dbReference type="SMART" id="SM00060">
    <property type="entry name" value="FN3"/>
    <property type="match status" value="1"/>
</dbReference>
<evidence type="ECO:0000313" key="7">
    <source>
        <dbReference type="Proteomes" id="UP000095651"/>
    </source>
</evidence>
<dbReference type="InterPro" id="IPR051801">
    <property type="entry name" value="GH28_Enzymes"/>
</dbReference>
<dbReference type="InterPro" id="IPR003961">
    <property type="entry name" value="FN3_dom"/>
</dbReference>
<dbReference type="SUPFAM" id="SSF51126">
    <property type="entry name" value="Pectin lyase-like"/>
    <property type="match status" value="2"/>
</dbReference>
<organism evidence="6 7">
    <name type="scientific">Hungatella hathewayi</name>
    <dbReference type="NCBI Taxonomy" id="154046"/>
    <lineage>
        <taxon>Bacteria</taxon>
        <taxon>Bacillati</taxon>
        <taxon>Bacillota</taxon>
        <taxon>Clostridia</taxon>
        <taxon>Lachnospirales</taxon>
        <taxon>Lachnospiraceae</taxon>
        <taxon>Hungatella</taxon>
    </lineage>
</organism>
<evidence type="ECO:0000313" key="6">
    <source>
        <dbReference type="EMBL" id="CUO41680.1"/>
    </source>
</evidence>
<dbReference type="PANTHER" id="PTHR31339">
    <property type="entry name" value="PECTIN LYASE-RELATED"/>
    <property type="match status" value="1"/>
</dbReference>
<name>A0A174F059_9FIRM</name>
<dbReference type="Pfam" id="PF00041">
    <property type="entry name" value="fn3"/>
    <property type="match status" value="1"/>
</dbReference>
<dbReference type="InterPro" id="IPR000743">
    <property type="entry name" value="Glyco_hydro_28"/>
</dbReference>
<dbReference type="Gene3D" id="2.60.40.10">
    <property type="entry name" value="Immunoglobulins"/>
    <property type="match status" value="1"/>
</dbReference>
<feature type="domain" description="Fibronectin type-III" evidence="5">
    <location>
        <begin position="7"/>
        <end position="96"/>
    </location>
</feature>
<keyword evidence="2 4" id="KW-0378">Hydrolase</keyword>
<proteinExistence type="inferred from homology"/>
<keyword evidence="3 4" id="KW-0326">Glycosidase</keyword>
<protein>
    <submittedName>
        <fullName evidence="6">Polygalacturonase</fullName>
        <ecNumber evidence="6">3.2.1.82</ecNumber>
    </submittedName>
</protein>
<dbReference type="GO" id="GO:0005975">
    <property type="term" value="P:carbohydrate metabolic process"/>
    <property type="evidence" value="ECO:0007669"/>
    <property type="project" value="InterPro"/>
</dbReference>
<reference evidence="6 7" key="1">
    <citation type="submission" date="2015-09" db="EMBL/GenBank/DDBJ databases">
        <authorList>
            <consortium name="Pathogen Informatics"/>
        </authorList>
    </citation>
    <scope>NUCLEOTIDE SEQUENCE [LARGE SCALE GENOMIC DNA]</scope>
    <source>
        <strain evidence="6 7">2789STDY5608850</strain>
    </source>
</reference>
<dbReference type="GO" id="GO:0033917">
    <property type="term" value="F:exo-poly-alpha-galacturonosidase activity"/>
    <property type="evidence" value="ECO:0007669"/>
    <property type="project" value="UniProtKB-EC"/>
</dbReference>
<evidence type="ECO:0000256" key="1">
    <source>
        <dbReference type="ARBA" id="ARBA00008834"/>
    </source>
</evidence>
<dbReference type="EC" id="3.2.1.82" evidence="6"/>
<dbReference type="Proteomes" id="UP000095651">
    <property type="component" value="Unassembled WGS sequence"/>
</dbReference>
<dbReference type="InterPro" id="IPR013783">
    <property type="entry name" value="Ig-like_fold"/>
</dbReference>
<gene>
    <name evidence="6" type="primary">pehX_3</name>
    <name evidence="6" type="ORF">ERS852407_02748</name>
</gene>
<dbReference type="EMBL" id="CYZE01000006">
    <property type="protein sequence ID" value="CUO41680.1"/>
    <property type="molecule type" value="Genomic_DNA"/>
</dbReference>
<dbReference type="InterPro" id="IPR036116">
    <property type="entry name" value="FN3_sf"/>
</dbReference>
<evidence type="ECO:0000256" key="2">
    <source>
        <dbReference type="ARBA" id="ARBA00022801"/>
    </source>
</evidence>
<dbReference type="RefSeq" id="WP_055655883.1">
    <property type="nucleotide sequence ID" value="NZ_CABIXC010000006.1"/>
</dbReference>
<accession>A0A174F059</accession>
<dbReference type="PROSITE" id="PS50853">
    <property type="entry name" value="FN3"/>
    <property type="match status" value="1"/>
</dbReference>
<dbReference type="Gene3D" id="2.160.20.10">
    <property type="entry name" value="Single-stranded right-handed beta-helix, Pectin lyase-like"/>
    <property type="match status" value="1"/>
</dbReference>
<comment type="similarity">
    <text evidence="1 4">Belongs to the glycosyl hydrolase 28 family.</text>
</comment>
<dbReference type="CDD" id="cd00063">
    <property type="entry name" value="FN3"/>
    <property type="match status" value="1"/>
</dbReference>
<dbReference type="AlphaFoldDB" id="A0A174F059"/>
<dbReference type="PANTHER" id="PTHR31339:SF9">
    <property type="entry name" value="PLASMIN AND FIBRONECTIN-BINDING PROTEIN A"/>
    <property type="match status" value="1"/>
</dbReference>
<dbReference type="InterPro" id="IPR011050">
    <property type="entry name" value="Pectin_lyase_fold/virulence"/>
</dbReference>
<dbReference type="InterPro" id="IPR012334">
    <property type="entry name" value="Pectin_lyas_fold"/>
</dbReference>
<dbReference type="SUPFAM" id="SSF49265">
    <property type="entry name" value="Fibronectin type III"/>
    <property type="match status" value="1"/>
</dbReference>